<name>A0A915ZXW8_9GLOM</name>
<proteinExistence type="predicted"/>
<gene>
    <name evidence="2" type="ORF">CHRIB12_LOCUS23206</name>
</gene>
<reference evidence="2" key="1">
    <citation type="submission" date="2020-05" db="EMBL/GenBank/DDBJ databases">
        <authorList>
            <person name="Rincon C."/>
            <person name="Sanders R I."/>
            <person name="Robbins C."/>
            <person name="Chaturvedi A."/>
        </authorList>
    </citation>
    <scope>NUCLEOTIDE SEQUENCE</scope>
    <source>
        <strain evidence="2">CHB12</strain>
    </source>
</reference>
<accession>A0A915ZXW8</accession>
<evidence type="ECO:0000256" key="1">
    <source>
        <dbReference type="SAM" id="MobiDB-lite"/>
    </source>
</evidence>
<feature type="region of interest" description="Disordered" evidence="1">
    <location>
        <begin position="160"/>
        <end position="188"/>
    </location>
</feature>
<dbReference type="EMBL" id="CAGKOT010000087">
    <property type="protein sequence ID" value="CAB5394183.1"/>
    <property type="molecule type" value="Genomic_DNA"/>
</dbReference>
<comment type="caution">
    <text evidence="2">The sequence shown here is derived from an EMBL/GenBank/DDBJ whole genome shotgun (WGS) entry which is preliminary data.</text>
</comment>
<dbReference type="AlphaFoldDB" id="A0A915ZXW8"/>
<organism evidence="2 3">
    <name type="scientific">Rhizophagus irregularis</name>
    <dbReference type="NCBI Taxonomy" id="588596"/>
    <lineage>
        <taxon>Eukaryota</taxon>
        <taxon>Fungi</taxon>
        <taxon>Fungi incertae sedis</taxon>
        <taxon>Mucoromycota</taxon>
        <taxon>Glomeromycotina</taxon>
        <taxon>Glomeromycetes</taxon>
        <taxon>Glomerales</taxon>
        <taxon>Glomeraceae</taxon>
        <taxon>Rhizophagus</taxon>
    </lineage>
</organism>
<dbReference type="OrthoDB" id="10389556at2759"/>
<dbReference type="Proteomes" id="UP000684084">
    <property type="component" value="Unassembled WGS sequence"/>
</dbReference>
<protein>
    <submittedName>
        <fullName evidence="2">Uncharacterized protein</fullName>
    </submittedName>
</protein>
<feature type="compositionally biased region" description="Basic and acidic residues" evidence="1">
    <location>
        <begin position="160"/>
        <end position="173"/>
    </location>
</feature>
<evidence type="ECO:0000313" key="3">
    <source>
        <dbReference type="Proteomes" id="UP000684084"/>
    </source>
</evidence>
<evidence type="ECO:0000313" key="2">
    <source>
        <dbReference type="EMBL" id="CAB5394183.1"/>
    </source>
</evidence>
<sequence>MESLIVNQPKSFIEDEVIWLKQRNKYHFPNWSNSLYKNKGITKKGQSVNRYLMLKKGFLPLRKIQSFSSTNSPQISTLFFFHSKKEKNTITTIPNEIHIILLSSTTLQTNKLFFISKFIPQKNVFLNCEDLYVPESFSAFFGDVISEQDIQDAINQLEQEKQKETEKKVKDNQTDSSNTSDEENEENEGILKFSKLWRHRLLLVDDYSTMSGNCNKRLK</sequence>